<dbReference type="OrthoDB" id="1272986at2"/>
<proteinExistence type="predicted"/>
<evidence type="ECO:0000313" key="2">
    <source>
        <dbReference type="Proteomes" id="UP000036261"/>
    </source>
</evidence>
<comment type="caution">
    <text evidence="1">The sequence shown here is derived from an EMBL/GenBank/DDBJ whole genome shotgun (WGS) entry which is preliminary data.</text>
</comment>
<reference evidence="1 2" key="1">
    <citation type="journal article" date="2013" name="Int. J. Syst. Evol. Microbiol.">
        <title>Chryseobacterium angstadtii sp. nov., isolated from a newt tank.</title>
        <authorList>
            <person name="Kirk K.E."/>
            <person name="Hoffman J.A."/>
            <person name="Smith K.A."/>
            <person name="Strahan B.L."/>
            <person name="Failor K.C."/>
            <person name="Krebs J.E."/>
            <person name="Gale A.N."/>
            <person name="Do T.D."/>
            <person name="Sontag T.C."/>
            <person name="Batties A.M."/>
            <person name="Mistiszyn K."/>
            <person name="Newman J.D."/>
        </authorList>
    </citation>
    <scope>NUCLEOTIDE SEQUENCE [LARGE SCALE GENOMIC DNA]</scope>
    <source>
        <strain evidence="1 2">KM</strain>
    </source>
</reference>
<organism evidence="1 2">
    <name type="scientific">Chryseobacterium angstadtii</name>
    <dbReference type="NCBI Taxonomy" id="558151"/>
    <lineage>
        <taxon>Bacteria</taxon>
        <taxon>Pseudomonadati</taxon>
        <taxon>Bacteroidota</taxon>
        <taxon>Flavobacteriia</taxon>
        <taxon>Flavobacteriales</taxon>
        <taxon>Weeksellaceae</taxon>
        <taxon>Chryseobacterium group</taxon>
        <taxon>Chryseobacterium</taxon>
    </lineage>
</organism>
<dbReference type="Gene3D" id="3.40.960.10">
    <property type="entry name" value="VSR Endonuclease"/>
    <property type="match status" value="1"/>
</dbReference>
<name>A0A0J7HXS6_9FLAO</name>
<dbReference type="EMBL" id="LFND01000010">
    <property type="protein sequence ID" value="KMQ58361.1"/>
    <property type="molecule type" value="Genomic_DNA"/>
</dbReference>
<sequence length="534" mass="62563">MGKHKEHKTNKEYVQKMYDLHHGVGAYTILHVGEPDKYYRRKVVAFCNKHGNLVNTNLDYKAKPSDCSGCFSESNSKYTVDSIQQKSITLFGDIYNIKGFENNVITLDCTLHQETNITQTLNGHFHGYTPDCKKCREEKKEKKHEEKRKINIENTFNDLTKKFIAGEFFYKPLKVFFNEENKKMVKVECLKHKDENGKNPVFSISANSKSDKSYNCSGCLSEIRSEIRSLCIEDLKTIIKSSNDKIISENYYIIDFLKDKKGKILQDDFGNNLVKLGCNILDHTEPFIQSATNIGIQRGCNHCNKKRKYRKTAEDYISEIRQLIFSANLEDEFEYNNRIGRDRRGKIKFNLICKNCNTPSWHYKQHIKESTATCPKCKPGESKGAKKVERYLLLHKLQFSKEKTFPNLKNIQSLAYDFYLPKYNLCIEFDGLQHFEAVNHFKGLEKFLETISSDLKKNNYCKKKKINLLRIAYYDYKNIENFISTAIKEIDRKKENNFLYKIFYTPIIVWRRRKHKEKKGRIVFSTITGLSSKP</sequence>
<gene>
    <name evidence="1" type="ORF">ACM46_22705</name>
</gene>
<dbReference type="STRING" id="558151.ACM46_22705"/>
<dbReference type="PATRIC" id="fig|558151.6.peg.4754"/>
<dbReference type="RefSeq" id="WP_048508962.1">
    <property type="nucleotide sequence ID" value="NZ_LFND01000010.1"/>
</dbReference>
<accession>A0A0J7HXS6</accession>
<dbReference type="AlphaFoldDB" id="A0A0J7HXS6"/>
<dbReference type="Proteomes" id="UP000036261">
    <property type="component" value="Unassembled WGS sequence"/>
</dbReference>
<protein>
    <recommendedName>
        <fullName evidence="3">DUF559 domain-containing protein</fullName>
    </recommendedName>
</protein>
<evidence type="ECO:0008006" key="3">
    <source>
        <dbReference type="Google" id="ProtNLM"/>
    </source>
</evidence>
<keyword evidence="2" id="KW-1185">Reference proteome</keyword>
<evidence type="ECO:0000313" key="1">
    <source>
        <dbReference type="EMBL" id="KMQ58361.1"/>
    </source>
</evidence>